<dbReference type="GO" id="GO:0015175">
    <property type="term" value="F:neutral L-amino acid transmembrane transporter activity"/>
    <property type="evidence" value="ECO:0007669"/>
    <property type="project" value="TreeGrafter"/>
</dbReference>
<dbReference type="AlphaFoldDB" id="A0A210Q7Q4"/>
<feature type="transmembrane region" description="Helical" evidence="6">
    <location>
        <begin position="38"/>
        <end position="58"/>
    </location>
</feature>
<keyword evidence="2 6" id="KW-0813">Transport</keyword>
<comment type="subcellular location">
    <subcellularLocation>
        <location evidence="1 6">Membrane</location>
        <topology evidence="1 6">Multi-pass membrane protein</topology>
    </subcellularLocation>
</comment>
<dbReference type="PRINTS" id="PR00173">
    <property type="entry name" value="EDTRNSPORT"/>
</dbReference>
<dbReference type="OrthoDB" id="6435108at2759"/>
<organism evidence="7 8">
    <name type="scientific">Mizuhopecten yessoensis</name>
    <name type="common">Japanese scallop</name>
    <name type="synonym">Patinopecten yessoensis</name>
    <dbReference type="NCBI Taxonomy" id="6573"/>
    <lineage>
        <taxon>Eukaryota</taxon>
        <taxon>Metazoa</taxon>
        <taxon>Spiralia</taxon>
        <taxon>Lophotrochozoa</taxon>
        <taxon>Mollusca</taxon>
        <taxon>Bivalvia</taxon>
        <taxon>Autobranchia</taxon>
        <taxon>Pteriomorphia</taxon>
        <taxon>Pectinida</taxon>
        <taxon>Pectinoidea</taxon>
        <taxon>Pectinidae</taxon>
        <taxon>Mizuhopecten</taxon>
    </lineage>
</organism>
<keyword evidence="5 6" id="KW-0472">Membrane</keyword>
<comment type="caution">
    <text evidence="7">The sequence shown here is derived from an EMBL/GenBank/DDBJ whole genome shotgun (WGS) entry which is preliminary data.</text>
</comment>
<evidence type="ECO:0000256" key="2">
    <source>
        <dbReference type="ARBA" id="ARBA00022448"/>
    </source>
</evidence>
<comment type="caution">
    <text evidence="6">Lacks conserved residue(s) required for the propagation of feature annotation.</text>
</comment>
<proteinExistence type="inferred from homology"/>
<dbReference type="InterPro" id="IPR001991">
    <property type="entry name" value="Na-dicarboxylate_symporter"/>
</dbReference>
<name>A0A210Q7Q4_MIZYE</name>
<dbReference type="Proteomes" id="UP000242188">
    <property type="component" value="Unassembled WGS sequence"/>
</dbReference>
<comment type="similarity">
    <text evidence="6">Belongs to the dicarboxylate/amino acid:cation symporter (DAACS) (TC 2.A.23) family.</text>
</comment>
<accession>A0A210Q7Q4</accession>
<evidence type="ECO:0000256" key="5">
    <source>
        <dbReference type="ARBA" id="ARBA00023136"/>
    </source>
</evidence>
<sequence length="85" mass="9024">MLNTLRMVSVPLVVSSIISSLASLSMKTSSSIGLRALVYYLVTTVCAVITGTVGIDIISMGKETKQSITLGDGMNQLDSLLDMIR</sequence>
<evidence type="ECO:0000256" key="4">
    <source>
        <dbReference type="ARBA" id="ARBA00022989"/>
    </source>
</evidence>
<keyword evidence="6" id="KW-0769">Symport</keyword>
<dbReference type="GO" id="GO:0005313">
    <property type="term" value="F:L-glutamate transmembrane transporter activity"/>
    <property type="evidence" value="ECO:0007669"/>
    <property type="project" value="TreeGrafter"/>
</dbReference>
<evidence type="ECO:0000313" key="8">
    <source>
        <dbReference type="Proteomes" id="UP000242188"/>
    </source>
</evidence>
<dbReference type="EMBL" id="NEDP02004686">
    <property type="protein sequence ID" value="OWF44776.1"/>
    <property type="molecule type" value="Genomic_DNA"/>
</dbReference>
<dbReference type="SUPFAM" id="SSF118215">
    <property type="entry name" value="Proton glutamate symport protein"/>
    <property type="match status" value="1"/>
</dbReference>
<protein>
    <recommendedName>
        <fullName evidence="6">Amino acid transporter</fullName>
    </recommendedName>
</protein>
<gene>
    <name evidence="7" type="ORF">KP79_PYT07985</name>
</gene>
<dbReference type="Gene3D" id="1.10.3860.10">
    <property type="entry name" value="Sodium:dicarboxylate symporter"/>
    <property type="match status" value="1"/>
</dbReference>
<evidence type="ECO:0000256" key="3">
    <source>
        <dbReference type="ARBA" id="ARBA00022692"/>
    </source>
</evidence>
<evidence type="ECO:0000256" key="1">
    <source>
        <dbReference type="ARBA" id="ARBA00004141"/>
    </source>
</evidence>
<dbReference type="InterPro" id="IPR036458">
    <property type="entry name" value="Na:dicarbo_symporter_sf"/>
</dbReference>
<keyword evidence="4 6" id="KW-1133">Transmembrane helix</keyword>
<dbReference type="Pfam" id="PF00375">
    <property type="entry name" value="SDF"/>
    <property type="match status" value="1"/>
</dbReference>
<evidence type="ECO:0000313" key="7">
    <source>
        <dbReference type="EMBL" id="OWF44776.1"/>
    </source>
</evidence>
<dbReference type="InterPro" id="IPR050746">
    <property type="entry name" value="DAACS"/>
</dbReference>
<evidence type="ECO:0000256" key="6">
    <source>
        <dbReference type="RuleBase" id="RU361216"/>
    </source>
</evidence>
<dbReference type="PANTHER" id="PTHR11958:SF63">
    <property type="entry name" value="AMINO ACID TRANSPORTER"/>
    <property type="match status" value="1"/>
</dbReference>
<keyword evidence="3 6" id="KW-0812">Transmembrane</keyword>
<dbReference type="GO" id="GO:0015501">
    <property type="term" value="F:glutamate:sodium symporter activity"/>
    <property type="evidence" value="ECO:0007669"/>
    <property type="project" value="TreeGrafter"/>
</dbReference>
<dbReference type="PANTHER" id="PTHR11958">
    <property type="entry name" value="SODIUM/DICARBOXYLATE SYMPORTER-RELATED"/>
    <property type="match status" value="1"/>
</dbReference>
<keyword evidence="8" id="KW-1185">Reference proteome</keyword>
<reference evidence="7 8" key="1">
    <citation type="journal article" date="2017" name="Nat. Ecol. Evol.">
        <title>Scallop genome provides insights into evolution of bilaterian karyotype and development.</title>
        <authorList>
            <person name="Wang S."/>
            <person name="Zhang J."/>
            <person name="Jiao W."/>
            <person name="Li J."/>
            <person name="Xun X."/>
            <person name="Sun Y."/>
            <person name="Guo X."/>
            <person name="Huan P."/>
            <person name="Dong B."/>
            <person name="Zhang L."/>
            <person name="Hu X."/>
            <person name="Sun X."/>
            <person name="Wang J."/>
            <person name="Zhao C."/>
            <person name="Wang Y."/>
            <person name="Wang D."/>
            <person name="Huang X."/>
            <person name="Wang R."/>
            <person name="Lv J."/>
            <person name="Li Y."/>
            <person name="Zhang Z."/>
            <person name="Liu B."/>
            <person name="Lu W."/>
            <person name="Hui Y."/>
            <person name="Liang J."/>
            <person name="Zhou Z."/>
            <person name="Hou R."/>
            <person name="Li X."/>
            <person name="Liu Y."/>
            <person name="Li H."/>
            <person name="Ning X."/>
            <person name="Lin Y."/>
            <person name="Zhao L."/>
            <person name="Xing Q."/>
            <person name="Dou J."/>
            <person name="Li Y."/>
            <person name="Mao J."/>
            <person name="Guo H."/>
            <person name="Dou H."/>
            <person name="Li T."/>
            <person name="Mu C."/>
            <person name="Jiang W."/>
            <person name="Fu Q."/>
            <person name="Fu X."/>
            <person name="Miao Y."/>
            <person name="Liu J."/>
            <person name="Yu Q."/>
            <person name="Li R."/>
            <person name="Liao H."/>
            <person name="Li X."/>
            <person name="Kong Y."/>
            <person name="Jiang Z."/>
            <person name="Chourrout D."/>
            <person name="Li R."/>
            <person name="Bao Z."/>
        </authorList>
    </citation>
    <scope>NUCLEOTIDE SEQUENCE [LARGE SCALE GENOMIC DNA]</scope>
    <source>
        <strain evidence="7 8">PY_sf001</strain>
    </source>
</reference>
<dbReference type="GO" id="GO:0005886">
    <property type="term" value="C:plasma membrane"/>
    <property type="evidence" value="ECO:0007669"/>
    <property type="project" value="TreeGrafter"/>
</dbReference>
<dbReference type="STRING" id="6573.A0A210Q7Q4"/>